<feature type="region of interest" description="Disordered" evidence="1">
    <location>
        <begin position="1"/>
        <end position="22"/>
    </location>
</feature>
<dbReference type="EMBL" id="LK022848">
    <property type="protein sequence ID" value="CDR09271.1"/>
    <property type="molecule type" value="Genomic_DNA"/>
</dbReference>
<dbReference type="HOGENOM" id="CLU_2902360_0_0_11"/>
<evidence type="ECO:0000256" key="1">
    <source>
        <dbReference type="SAM" id="MobiDB-lite"/>
    </source>
</evidence>
<feature type="compositionally biased region" description="Basic and acidic residues" evidence="1">
    <location>
        <begin position="1"/>
        <end position="13"/>
    </location>
</feature>
<evidence type="ECO:0000313" key="2">
    <source>
        <dbReference type="EMBL" id="CDR09271.1"/>
    </source>
</evidence>
<protein>
    <submittedName>
        <fullName evidence="2">Uncharacterized protein</fullName>
    </submittedName>
</protein>
<dbReference type="PATRIC" id="fig|576784.4.peg.5988"/>
<gene>
    <name evidence="2" type="ORF">SIRAN5890</name>
</gene>
<organism evidence="2">
    <name type="scientific">Streptomyces iranensis</name>
    <dbReference type="NCBI Taxonomy" id="576784"/>
    <lineage>
        <taxon>Bacteria</taxon>
        <taxon>Bacillati</taxon>
        <taxon>Actinomycetota</taxon>
        <taxon>Actinomycetes</taxon>
        <taxon>Kitasatosporales</taxon>
        <taxon>Streptomycetaceae</taxon>
        <taxon>Streptomyces</taxon>
        <taxon>Streptomyces violaceusniger group</taxon>
    </lineage>
</organism>
<reference evidence="2" key="1">
    <citation type="submission" date="2014-05" db="EMBL/GenBank/DDBJ databases">
        <authorList>
            <person name="Horn Fabian"/>
        </authorList>
    </citation>
    <scope>NUCLEOTIDE SEQUENCE</scope>
</reference>
<dbReference type="AlphaFoldDB" id="A0A060ZTY4"/>
<proteinExistence type="predicted"/>
<accession>A0A060ZTY4</accession>
<sequence length="62" mass="7036">MQREHWHGGHAEVSRGASGSLLMTTTSVSHVRPLSRDTRMLMSRCPFAALSITIRLFRRVRS</sequence>
<name>A0A060ZTY4_9ACTN</name>